<feature type="transmembrane region" description="Helical" evidence="1">
    <location>
        <begin position="324"/>
        <end position="345"/>
    </location>
</feature>
<name>A0ABV9HVM3_9FLAO</name>
<feature type="transmembrane region" description="Helical" evidence="1">
    <location>
        <begin position="144"/>
        <end position="166"/>
    </location>
</feature>
<dbReference type="SMART" id="SM00421">
    <property type="entry name" value="HTH_LUXR"/>
    <property type="match status" value="1"/>
</dbReference>
<dbReference type="Pfam" id="PF00196">
    <property type="entry name" value="GerE"/>
    <property type="match status" value="1"/>
</dbReference>
<protein>
    <submittedName>
        <fullName evidence="3">LuxR C-terminal-related transcriptional regulator</fullName>
    </submittedName>
</protein>
<organism evidence="3 4">
    <name type="scientific">Dokdonia ponticola</name>
    <dbReference type="NCBI Taxonomy" id="2041041"/>
    <lineage>
        <taxon>Bacteria</taxon>
        <taxon>Pseudomonadati</taxon>
        <taxon>Bacteroidota</taxon>
        <taxon>Flavobacteriia</taxon>
        <taxon>Flavobacteriales</taxon>
        <taxon>Flavobacteriaceae</taxon>
        <taxon>Dokdonia</taxon>
    </lineage>
</organism>
<keyword evidence="4" id="KW-1185">Reference proteome</keyword>
<comment type="caution">
    <text evidence="3">The sequence shown here is derived from an EMBL/GenBank/DDBJ whole genome shotgun (WGS) entry which is preliminary data.</text>
</comment>
<gene>
    <name evidence="3" type="ORF">ACFO3O_09810</name>
</gene>
<dbReference type="InterPro" id="IPR036388">
    <property type="entry name" value="WH-like_DNA-bd_sf"/>
</dbReference>
<keyword evidence="1" id="KW-1133">Transmembrane helix</keyword>
<feature type="transmembrane region" description="Helical" evidence="1">
    <location>
        <begin position="295"/>
        <end position="318"/>
    </location>
</feature>
<feature type="transmembrane region" description="Helical" evidence="1">
    <location>
        <begin position="209"/>
        <end position="227"/>
    </location>
</feature>
<sequence length="448" mass="51130">MRLIFFIVAFFCVMTGFSQETVSYYKPATGHEITVADLKEVTFSPIEDINHGTNNGIYWFKIDAIDLPRAIIELQNAHSKETSLYDINGKEIALMADTRYPSFFVLNKIVEFPLFLKADFPLEAYFPIHIKDEATFAKNEKNSLLGIGFFYGTALSLLLATIIFLIVTKNRVFLFYGIVITAVCISIMSRDNILYFFNAKPTIVSSIELFGHFLVGLCATGYIFNYVKFKKKKQPIQYIFITLSAFSTIFLCTYWIFNTHWSFLLTDITAILSVLLLWCITLYNAKNTRYLPLMITIYTIDILILSDAFILHGLGISILNLSSFQLSIASLINFTLIALSLIVSFRKIQGKTVIMKHQIKMHLESLSLLDRYKNVQDSNDQYLESLIQQFELENIEIKVLDSISKGLTNERIATKYNLSTEKLKTVTSNLYQKLGIESDQEATGLFTS</sequence>
<dbReference type="Gene3D" id="1.10.10.10">
    <property type="entry name" value="Winged helix-like DNA-binding domain superfamily/Winged helix DNA-binding domain"/>
    <property type="match status" value="1"/>
</dbReference>
<feature type="transmembrane region" description="Helical" evidence="1">
    <location>
        <begin position="239"/>
        <end position="257"/>
    </location>
</feature>
<evidence type="ECO:0000313" key="3">
    <source>
        <dbReference type="EMBL" id="MFC4634202.1"/>
    </source>
</evidence>
<evidence type="ECO:0000256" key="1">
    <source>
        <dbReference type="SAM" id="Phobius"/>
    </source>
</evidence>
<dbReference type="EMBL" id="JBHSFV010000005">
    <property type="protein sequence ID" value="MFC4634202.1"/>
    <property type="molecule type" value="Genomic_DNA"/>
</dbReference>
<dbReference type="InterPro" id="IPR000792">
    <property type="entry name" value="Tscrpt_reg_LuxR_C"/>
</dbReference>
<dbReference type="SUPFAM" id="SSF46894">
    <property type="entry name" value="C-terminal effector domain of the bipartite response regulators"/>
    <property type="match status" value="1"/>
</dbReference>
<reference evidence="4" key="1">
    <citation type="journal article" date="2019" name="Int. J. Syst. Evol. Microbiol.">
        <title>The Global Catalogue of Microorganisms (GCM) 10K type strain sequencing project: providing services to taxonomists for standard genome sequencing and annotation.</title>
        <authorList>
            <consortium name="The Broad Institute Genomics Platform"/>
            <consortium name="The Broad Institute Genome Sequencing Center for Infectious Disease"/>
            <person name="Wu L."/>
            <person name="Ma J."/>
        </authorList>
    </citation>
    <scope>NUCLEOTIDE SEQUENCE [LARGE SCALE GENOMIC DNA]</scope>
    <source>
        <strain evidence="4">YJ-61-S</strain>
    </source>
</reference>
<feature type="transmembrane region" description="Helical" evidence="1">
    <location>
        <begin position="263"/>
        <end position="283"/>
    </location>
</feature>
<feature type="domain" description="HTH luxR-type" evidence="2">
    <location>
        <begin position="389"/>
        <end position="446"/>
    </location>
</feature>
<keyword evidence="1" id="KW-0812">Transmembrane</keyword>
<evidence type="ECO:0000259" key="2">
    <source>
        <dbReference type="SMART" id="SM00421"/>
    </source>
</evidence>
<keyword evidence="1" id="KW-0472">Membrane</keyword>
<evidence type="ECO:0000313" key="4">
    <source>
        <dbReference type="Proteomes" id="UP001596043"/>
    </source>
</evidence>
<dbReference type="RefSeq" id="WP_379978427.1">
    <property type="nucleotide sequence ID" value="NZ_JBHSFV010000005.1"/>
</dbReference>
<dbReference type="Proteomes" id="UP001596043">
    <property type="component" value="Unassembled WGS sequence"/>
</dbReference>
<feature type="transmembrane region" description="Helical" evidence="1">
    <location>
        <begin position="173"/>
        <end position="189"/>
    </location>
</feature>
<proteinExistence type="predicted"/>
<accession>A0ABV9HVM3</accession>
<dbReference type="InterPro" id="IPR016032">
    <property type="entry name" value="Sig_transdc_resp-reg_C-effctor"/>
</dbReference>